<name>A0A2B4SHG1_STYPI</name>
<evidence type="ECO:0000313" key="3">
    <source>
        <dbReference type="EMBL" id="PFX29311.1"/>
    </source>
</evidence>
<feature type="compositionally biased region" description="Low complexity" evidence="1">
    <location>
        <begin position="883"/>
        <end position="900"/>
    </location>
</feature>
<feature type="region of interest" description="Disordered" evidence="1">
    <location>
        <begin position="756"/>
        <end position="1119"/>
    </location>
</feature>
<dbReference type="PANTHER" id="PTHR46880">
    <property type="entry name" value="RAS-ASSOCIATING DOMAIN-CONTAINING PROTEIN"/>
    <property type="match status" value="1"/>
</dbReference>
<feature type="compositionally biased region" description="Basic and acidic residues" evidence="1">
    <location>
        <begin position="402"/>
        <end position="411"/>
    </location>
</feature>
<organism evidence="3 4">
    <name type="scientific">Stylophora pistillata</name>
    <name type="common">Smooth cauliflower coral</name>
    <dbReference type="NCBI Taxonomy" id="50429"/>
    <lineage>
        <taxon>Eukaryota</taxon>
        <taxon>Metazoa</taxon>
        <taxon>Cnidaria</taxon>
        <taxon>Anthozoa</taxon>
        <taxon>Hexacorallia</taxon>
        <taxon>Scleractinia</taxon>
        <taxon>Astrocoeniina</taxon>
        <taxon>Pocilloporidae</taxon>
        <taxon>Stylophora</taxon>
    </lineage>
</organism>
<feature type="region of interest" description="Disordered" evidence="1">
    <location>
        <begin position="358"/>
        <end position="596"/>
    </location>
</feature>
<protein>
    <recommendedName>
        <fullName evidence="2">Ig-like domain-containing protein</fullName>
    </recommendedName>
</protein>
<evidence type="ECO:0000259" key="2">
    <source>
        <dbReference type="PROSITE" id="PS50835"/>
    </source>
</evidence>
<feature type="compositionally biased region" description="Basic and acidic residues" evidence="1">
    <location>
        <begin position="358"/>
        <end position="368"/>
    </location>
</feature>
<feature type="compositionally biased region" description="Basic and acidic residues" evidence="1">
    <location>
        <begin position="462"/>
        <end position="473"/>
    </location>
</feature>
<reference evidence="4" key="1">
    <citation type="journal article" date="2017" name="bioRxiv">
        <title>Comparative analysis of the genomes of Stylophora pistillata and Acropora digitifera provides evidence for extensive differences between species of corals.</title>
        <authorList>
            <person name="Voolstra C.R."/>
            <person name="Li Y."/>
            <person name="Liew Y.J."/>
            <person name="Baumgarten S."/>
            <person name="Zoccola D."/>
            <person name="Flot J.-F."/>
            <person name="Tambutte S."/>
            <person name="Allemand D."/>
            <person name="Aranda M."/>
        </authorList>
    </citation>
    <scope>NUCLEOTIDE SEQUENCE [LARGE SCALE GENOMIC DNA]</scope>
</reference>
<feature type="compositionally biased region" description="Basic residues" evidence="1">
    <location>
        <begin position="1"/>
        <end position="10"/>
    </location>
</feature>
<feature type="compositionally biased region" description="Basic and acidic residues" evidence="1">
    <location>
        <begin position="480"/>
        <end position="492"/>
    </location>
</feature>
<feature type="compositionally biased region" description="Acidic residues" evidence="1">
    <location>
        <begin position="904"/>
        <end position="920"/>
    </location>
</feature>
<feature type="compositionally biased region" description="Polar residues" evidence="1">
    <location>
        <begin position="514"/>
        <end position="524"/>
    </location>
</feature>
<feature type="compositionally biased region" description="Basic and acidic residues" evidence="1">
    <location>
        <begin position="541"/>
        <end position="551"/>
    </location>
</feature>
<gene>
    <name evidence="3" type="ORF">AWC38_SpisGene5931</name>
</gene>
<feature type="region of interest" description="Disordered" evidence="1">
    <location>
        <begin position="688"/>
        <end position="708"/>
    </location>
</feature>
<accession>A0A2B4SHG1</accession>
<evidence type="ECO:0000313" key="4">
    <source>
        <dbReference type="Proteomes" id="UP000225706"/>
    </source>
</evidence>
<dbReference type="InterPro" id="IPR007110">
    <property type="entry name" value="Ig-like_dom"/>
</dbReference>
<dbReference type="EMBL" id="LSMT01000067">
    <property type="protein sequence ID" value="PFX29311.1"/>
    <property type="molecule type" value="Genomic_DNA"/>
</dbReference>
<feature type="compositionally biased region" description="Polar residues" evidence="1">
    <location>
        <begin position="1129"/>
        <end position="1145"/>
    </location>
</feature>
<sequence>MSAPKMKKRWINSLKSRAEKEKENQKKLKSQLRPCLICRDDKHVTEKRGSGFLVESLEVGKGIPPHDYLVTSEKVITEFGKLMENYVLKFRNPVKSSKKFTEFRLHEIAASSEPYKPGGDTSGIIFIWLKRESEKFPESRLFSVVLEDLENYENFYCYFANVSSKDFVECLRIKQNGSGKYVVEEDGRSCPTYESLRGNNPGHRPLGGAILIDVQGELRCVGMLDFTDDETETVSPVFFSSIFPRKVKENPFCDSGLNFALADSPSTFLSNDSKDVRPQDLPPQGWRLKKTKPYLAELSLKLYLCVDVKPVFILVNETNKRITESKNIPPKRRERSLSAEMEIMFTKLLHFKRMKLDKREEGGGDKEQPQGQLSDGGEEPPLGKSALDKREGGEGEQQSQGKRAEKEKEQENCTDQGSSSGDNDKNSSLSSLSGSHQGPACSNCCSLSKRVAGDHTKRRKQLKSDSASKDINGHGKTPHKSSESLKSERLPLKEGLSSGDNDKNSSLSSLSGSYQGPASRNSRSLSKRVAGDHTKRKKQHKSDLASKDINGRGKTPLKSSESLKKKRQRVSLREDGRTCASSSYRENARQQETLNQGVDQDTCTQDISWTTKVYNWLYSLLTWISSSILSWLSLGKNSNERVGDSNITEGGPTEPYHITVTAHREALCGKSVTLQCETRGNIREARAKWGKEEKDVGGSPGTSSEGLDLELKKNGVRATVTGKIQQCNISEKLELEVCKNEARAWTTMADTEQDHCNVNNQQDSDSEQEETSESSEEPQEESLQGEDIQPPGKTGEQRKKQPPGDLLERATSGGATGRTQSEERGEVNGERQPQEESPQEEDKQPLGETGEGGKQQHLGDLLEGATSRGTTGRTQSEQRGESSSEQLQSVEGGKEQPPGKTGEGEETSESSEEPQEESLQGEDIQPPGKTGEQRKKQPPGDLLERATSGGATGRTQSAEERGEVNGERQPQEESPQEEDKQPLGETGEGGKQQHLGDLLEGATSRGTTGRTQSEQRGESSSEQLQSVEGGKEQPPGKTGEGGQPAVGGVEQPPGETAEGGEEQPPGDVLDVAASRGTAGRKLAEERGEVNGERQPQEESPQEEDKQPLGETGEGGKQQHLGDLLEGATSRGTTGRTQSAESDSANAETIPNFLVTKLNNCEFPVDPLIALCTDGASVMTGKSIGVAARLKPINRHLVSIHCICHKLSVACCNTNEGLAYVQEVERWLLRVWKFFDNSPKRLAAYLKIEIIFNPAHVPERNEPGFSEYGNVHGKLLAQQYFDTDSDRKQFLDEWQVLKYDLVKWKKELPDEVRKPPGGKDLTTTPTDWCLNKLLQLKNLAPFNLPLNDLLNTLLHILINGPAVGSKECEVLIDSAVSSWLGAKTLHKCPPKIFNTATPPMAGPGSAIEYVCVVIVHDAGVQASDDDIQSFHSVAEEVEETFKALELPDLHDEDSDYGSDLDIHK</sequence>
<proteinExistence type="predicted"/>
<feature type="compositionally biased region" description="Low complexity" evidence="1">
    <location>
        <begin position="418"/>
        <end position="435"/>
    </location>
</feature>
<feature type="compositionally biased region" description="Basic and acidic residues" evidence="1">
    <location>
        <begin position="957"/>
        <end position="982"/>
    </location>
</feature>
<dbReference type="PROSITE" id="PS50835">
    <property type="entry name" value="IG_LIKE"/>
    <property type="match status" value="1"/>
</dbReference>
<dbReference type="Proteomes" id="UP000225706">
    <property type="component" value="Unassembled WGS sequence"/>
</dbReference>
<feature type="compositionally biased region" description="Acidic residues" evidence="1">
    <location>
        <begin position="764"/>
        <end position="784"/>
    </location>
</feature>
<dbReference type="STRING" id="50429.A0A2B4SHG1"/>
<feature type="compositionally biased region" description="Basic and acidic residues" evidence="1">
    <location>
        <begin position="1081"/>
        <end position="1107"/>
    </location>
</feature>
<feature type="compositionally biased region" description="Polar residues" evidence="1">
    <location>
        <begin position="579"/>
        <end position="596"/>
    </location>
</feature>
<keyword evidence="4" id="KW-1185">Reference proteome</keyword>
<feature type="compositionally biased region" description="Basic and acidic residues" evidence="1">
    <location>
        <begin position="820"/>
        <end position="845"/>
    </location>
</feature>
<comment type="caution">
    <text evidence="3">The sequence shown here is derived from an EMBL/GenBank/DDBJ whole genome shotgun (WGS) entry which is preliminary data.</text>
</comment>
<evidence type="ECO:0000256" key="1">
    <source>
        <dbReference type="SAM" id="MobiDB-lite"/>
    </source>
</evidence>
<dbReference type="OrthoDB" id="5990256at2759"/>
<feature type="region of interest" description="Disordered" evidence="1">
    <location>
        <begin position="1"/>
        <end position="25"/>
    </location>
</feature>
<feature type="region of interest" description="Disordered" evidence="1">
    <location>
        <begin position="1126"/>
        <end position="1145"/>
    </location>
</feature>
<feature type="domain" description="Ig-like" evidence="2">
    <location>
        <begin position="655"/>
        <end position="772"/>
    </location>
</feature>
<feature type="compositionally biased region" description="Basic and acidic residues" evidence="1">
    <location>
        <begin position="16"/>
        <end position="25"/>
    </location>
</feature>
<dbReference type="PANTHER" id="PTHR46880:SF5">
    <property type="entry name" value="DUF4371 DOMAIN-CONTAINING PROTEIN"/>
    <property type="match status" value="1"/>
</dbReference>
<feature type="compositionally biased region" description="Low complexity" evidence="1">
    <location>
        <begin position="495"/>
        <end position="513"/>
    </location>
</feature>